<dbReference type="EMBL" id="OV121141">
    <property type="protein sequence ID" value="CAH0548561.1"/>
    <property type="molecule type" value="Genomic_DNA"/>
</dbReference>
<evidence type="ECO:0000259" key="10">
    <source>
        <dbReference type="PROSITE" id="PS51362"/>
    </source>
</evidence>
<proteinExistence type="inferred from homology"/>
<keyword evidence="4" id="KW-0165">Cleavage on pair of basic residues</keyword>
<keyword evidence="6 8" id="KW-0339">Growth factor</keyword>
<keyword evidence="5 9" id="KW-0732">Signal</keyword>
<gene>
    <name evidence="11" type="ORF">MELIAE_LOCUS2028</name>
</gene>
<evidence type="ECO:0000313" key="12">
    <source>
        <dbReference type="Proteomes" id="UP001154078"/>
    </source>
</evidence>
<evidence type="ECO:0000256" key="2">
    <source>
        <dbReference type="ARBA" id="ARBA00006656"/>
    </source>
</evidence>
<evidence type="ECO:0000256" key="7">
    <source>
        <dbReference type="ARBA" id="ARBA00023157"/>
    </source>
</evidence>
<protein>
    <recommendedName>
        <fullName evidence="10">TGF-beta family profile domain-containing protein</fullName>
    </recommendedName>
</protein>
<dbReference type="InterPro" id="IPR001839">
    <property type="entry name" value="TGF-b_C"/>
</dbReference>
<reference evidence="11" key="1">
    <citation type="submission" date="2021-12" db="EMBL/GenBank/DDBJ databases">
        <authorList>
            <person name="King R."/>
        </authorList>
    </citation>
    <scope>NUCLEOTIDE SEQUENCE</scope>
</reference>
<keyword evidence="3" id="KW-0964">Secreted</keyword>
<name>A0A9P0AUK2_BRAAE</name>
<dbReference type="PROSITE" id="PS51362">
    <property type="entry name" value="TGF_BETA_2"/>
    <property type="match status" value="1"/>
</dbReference>
<feature type="signal peptide" evidence="9">
    <location>
        <begin position="1"/>
        <end position="21"/>
    </location>
</feature>
<dbReference type="GO" id="GO:0005125">
    <property type="term" value="F:cytokine activity"/>
    <property type="evidence" value="ECO:0007669"/>
    <property type="project" value="TreeGrafter"/>
</dbReference>
<dbReference type="Gene3D" id="2.10.90.10">
    <property type="entry name" value="Cystine-knot cytokines"/>
    <property type="match status" value="1"/>
</dbReference>
<dbReference type="InterPro" id="IPR029034">
    <property type="entry name" value="Cystine-knot_cytokine"/>
</dbReference>
<evidence type="ECO:0000256" key="3">
    <source>
        <dbReference type="ARBA" id="ARBA00022525"/>
    </source>
</evidence>
<sequence length="377" mass="43491">MSSNTYFTVFLFLIILETSVSDKHINRTHLKKDTTPIGGFSNCGGCKMREELKQRNLEVIKAELLKKMGFTHPPNMTGKILPDIPPHILQDFEMQSDEPEFKTGVSVHEEEDEYHVKTQKVLTFAKPYPKLRHNMKQHEILHFTFSDSVTKFHVANATLFVFIKGAERRPLPDVHIEVFKVNKVPDHSEKMPDLKKVYNKKITQPYNRGEWIKIDFTETTSEWFKNGRENFGFIINTTVNGKKVSVMENQEKVPYVDISTTESRRRVRRSMGLNCNDSMQESLCCRYPLVVDFVQFGWDFVIAPKKYEANYCGGDCPYVTLQKYPHTHLMKMAFPNSAQPCCGPRKMSAISMLYFDESYNVVYGSLTGMVVDRCGCS</sequence>
<dbReference type="SUPFAM" id="SSF57501">
    <property type="entry name" value="Cystine-knot cytokines"/>
    <property type="match status" value="1"/>
</dbReference>
<evidence type="ECO:0000256" key="1">
    <source>
        <dbReference type="ARBA" id="ARBA00004613"/>
    </source>
</evidence>
<keyword evidence="12" id="KW-1185">Reference proteome</keyword>
<feature type="domain" description="TGF-beta family profile" evidence="10">
    <location>
        <begin position="266"/>
        <end position="377"/>
    </location>
</feature>
<evidence type="ECO:0000256" key="9">
    <source>
        <dbReference type="SAM" id="SignalP"/>
    </source>
</evidence>
<dbReference type="GO" id="GO:0005615">
    <property type="term" value="C:extracellular space"/>
    <property type="evidence" value="ECO:0007669"/>
    <property type="project" value="TreeGrafter"/>
</dbReference>
<dbReference type="OrthoDB" id="5948587at2759"/>
<dbReference type="InterPro" id="IPR017948">
    <property type="entry name" value="TGFb_CS"/>
</dbReference>
<organism evidence="11 12">
    <name type="scientific">Brassicogethes aeneus</name>
    <name type="common">Rape pollen beetle</name>
    <name type="synonym">Meligethes aeneus</name>
    <dbReference type="NCBI Taxonomy" id="1431903"/>
    <lineage>
        <taxon>Eukaryota</taxon>
        <taxon>Metazoa</taxon>
        <taxon>Ecdysozoa</taxon>
        <taxon>Arthropoda</taxon>
        <taxon>Hexapoda</taxon>
        <taxon>Insecta</taxon>
        <taxon>Pterygota</taxon>
        <taxon>Neoptera</taxon>
        <taxon>Endopterygota</taxon>
        <taxon>Coleoptera</taxon>
        <taxon>Polyphaga</taxon>
        <taxon>Cucujiformia</taxon>
        <taxon>Nitidulidae</taxon>
        <taxon>Meligethinae</taxon>
        <taxon>Brassicogethes</taxon>
    </lineage>
</organism>
<feature type="chain" id="PRO_5040443532" description="TGF-beta family profile domain-containing protein" evidence="9">
    <location>
        <begin position="22"/>
        <end position="377"/>
    </location>
</feature>
<evidence type="ECO:0000256" key="6">
    <source>
        <dbReference type="ARBA" id="ARBA00023030"/>
    </source>
</evidence>
<dbReference type="GO" id="GO:0008083">
    <property type="term" value="F:growth factor activity"/>
    <property type="evidence" value="ECO:0007669"/>
    <property type="project" value="UniProtKB-KW"/>
</dbReference>
<dbReference type="InterPro" id="IPR001111">
    <property type="entry name" value="TGF-b_propeptide"/>
</dbReference>
<dbReference type="PROSITE" id="PS00250">
    <property type="entry name" value="TGF_BETA_1"/>
    <property type="match status" value="1"/>
</dbReference>
<dbReference type="Pfam" id="PF00688">
    <property type="entry name" value="TGFb_propeptide"/>
    <property type="match status" value="1"/>
</dbReference>
<comment type="similarity">
    <text evidence="2 8">Belongs to the TGF-beta family.</text>
</comment>
<comment type="subcellular location">
    <subcellularLocation>
        <location evidence="1">Secreted</location>
    </subcellularLocation>
</comment>
<dbReference type="SMART" id="SM00204">
    <property type="entry name" value="TGFB"/>
    <property type="match status" value="1"/>
</dbReference>
<evidence type="ECO:0000313" key="11">
    <source>
        <dbReference type="EMBL" id="CAH0548561.1"/>
    </source>
</evidence>
<evidence type="ECO:0000256" key="8">
    <source>
        <dbReference type="RuleBase" id="RU000354"/>
    </source>
</evidence>
<dbReference type="PANTHER" id="PTHR11848:SF262">
    <property type="entry name" value="LD29161P"/>
    <property type="match status" value="1"/>
</dbReference>
<evidence type="ECO:0000256" key="5">
    <source>
        <dbReference type="ARBA" id="ARBA00022729"/>
    </source>
</evidence>
<accession>A0A9P0AUK2</accession>
<dbReference type="CDD" id="cd13751">
    <property type="entry name" value="TGF_beta_GDF8_like"/>
    <property type="match status" value="1"/>
</dbReference>
<dbReference type="Gene3D" id="2.60.120.970">
    <property type="match status" value="1"/>
</dbReference>
<dbReference type="Pfam" id="PF00019">
    <property type="entry name" value="TGF_beta"/>
    <property type="match status" value="1"/>
</dbReference>
<dbReference type="FunFam" id="2.10.90.10:FF:000006">
    <property type="entry name" value="growth/differentiation factor 8"/>
    <property type="match status" value="1"/>
</dbReference>
<dbReference type="Proteomes" id="UP001154078">
    <property type="component" value="Chromosome 10"/>
</dbReference>
<keyword evidence="7" id="KW-1015">Disulfide bond</keyword>
<dbReference type="AlphaFoldDB" id="A0A9P0AUK2"/>
<evidence type="ECO:0000256" key="4">
    <source>
        <dbReference type="ARBA" id="ARBA00022685"/>
    </source>
</evidence>
<dbReference type="InterPro" id="IPR015615">
    <property type="entry name" value="TGF-beta-rel"/>
</dbReference>
<dbReference type="PANTHER" id="PTHR11848">
    <property type="entry name" value="TGF-BETA FAMILY"/>
    <property type="match status" value="1"/>
</dbReference>